<feature type="domain" description="C2H2-type" evidence="7">
    <location>
        <begin position="282"/>
        <end position="311"/>
    </location>
</feature>
<keyword evidence="2" id="KW-0677">Repeat</keyword>
<keyword evidence="3 5" id="KW-0863">Zinc-finger</keyword>
<evidence type="ECO:0000256" key="2">
    <source>
        <dbReference type="ARBA" id="ARBA00022737"/>
    </source>
</evidence>
<dbReference type="InterPro" id="IPR036236">
    <property type="entry name" value="Znf_C2H2_sf"/>
</dbReference>
<comment type="caution">
    <text evidence="8">The sequence shown here is derived from an EMBL/GenBank/DDBJ whole genome shotgun (WGS) entry which is preliminary data.</text>
</comment>
<dbReference type="AlphaFoldDB" id="A0AAE1ZAS6"/>
<evidence type="ECO:0000256" key="1">
    <source>
        <dbReference type="ARBA" id="ARBA00022723"/>
    </source>
</evidence>
<proteinExistence type="predicted"/>
<organism evidence="8 9">
    <name type="scientific">Schistosoma mekongi</name>
    <name type="common">Parasitic worm</name>
    <dbReference type="NCBI Taxonomy" id="38744"/>
    <lineage>
        <taxon>Eukaryota</taxon>
        <taxon>Metazoa</taxon>
        <taxon>Spiralia</taxon>
        <taxon>Lophotrochozoa</taxon>
        <taxon>Platyhelminthes</taxon>
        <taxon>Trematoda</taxon>
        <taxon>Digenea</taxon>
        <taxon>Strigeidida</taxon>
        <taxon>Schistosomatoidea</taxon>
        <taxon>Schistosomatidae</taxon>
        <taxon>Schistosoma</taxon>
    </lineage>
</organism>
<name>A0AAE1ZAS6_SCHME</name>
<evidence type="ECO:0000256" key="3">
    <source>
        <dbReference type="ARBA" id="ARBA00022771"/>
    </source>
</evidence>
<dbReference type="PROSITE" id="PS00028">
    <property type="entry name" value="ZINC_FINGER_C2H2_1"/>
    <property type="match status" value="3"/>
</dbReference>
<reference evidence="8" key="1">
    <citation type="submission" date="2022-04" db="EMBL/GenBank/DDBJ databases">
        <authorList>
            <person name="Xu L."/>
            <person name="Lv Z."/>
        </authorList>
    </citation>
    <scope>NUCLEOTIDE SEQUENCE</scope>
    <source>
        <strain evidence="8">LV_2022a</strain>
    </source>
</reference>
<dbReference type="SMART" id="SM00355">
    <property type="entry name" value="ZnF_C2H2"/>
    <property type="match status" value="3"/>
</dbReference>
<dbReference type="InterPro" id="IPR013087">
    <property type="entry name" value="Znf_C2H2_type"/>
</dbReference>
<dbReference type="FunFam" id="3.30.160.60:FF:000515">
    <property type="entry name" value="early growth response protein 4"/>
    <property type="match status" value="1"/>
</dbReference>
<evidence type="ECO:0000256" key="4">
    <source>
        <dbReference type="ARBA" id="ARBA00022833"/>
    </source>
</evidence>
<dbReference type="PROSITE" id="PS50157">
    <property type="entry name" value="ZINC_FINGER_C2H2_2"/>
    <property type="match status" value="3"/>
</dbReference>
<gene>
    <name evidence="8" type="ORF">MN116_006261</name>
</gene>
<dbReference type="Gene3D" id="3.30.160.60">
    <property type="entry name" value="Classic Zinc Finger"/>
    <property type="match status" value="3"/>
</dbReference>
<feature type="domain" description="C2H2-type" evidence="7">
    <location>
        <begin position="340"/>
        <end position="362"/>
    </location>
</feature>
<evidence type="ECO:0000313" key="8">
    <source>
        <dbReference type="EMBL" id="KAK4470735.1"/>
    </source>
</evidence>
<dbReference type="GO" id="GO:0008270">
    <property type="term" value="F:zinc ion binding"/>
    <property type="evidence" value="ECO:0007669"/>
    <property type="project" value="UniProtKB-KW"/>
</dbReference>
<keyword evidence="9" id="KW-1185">Reference proteome</keyword>
<evidence type="ECO:0000256" key="6">
    <source>
        <dbReference type="SAM" id="MobiDB-lite"/>
    </source>
</evidence>
<dbReference type="GO" id="GO:0000981">
    <property type="term" value="F:DNA-binding transcription factor activity, RNA polymerase II-specific"/>
    <property type="evidence" value="ECO:0007669"/>
    <property type="project" value="TreeGrafter"/>
</dbReference>
<dbReference type="Proteomes" id="UP001292079">
    <property type="component" value="Unassembled WGS sequence"/>
</dbReference>
<evidence type="ECO:0000256" key="5">
    <source>
        <dbReference type="PROSITE-ProRule" id="PRU00042"/>
    </source>
</evidence>
<evidence type="ECO:0000313" key="9">
    <source>
        <dbReference type="Proteomes" id="UP001292079"/>
    </source>
</evidence>
<dbReference type="GO" id="GO:0000977">
    <property type="term" value="F:RNA polymerase II transcription regulatory region sequence-specific DNA binding"/>
    <property type="evidence" value="ECO:0007669"/>
    <property type="project" value="TreeGrafter"/>
</dbReference>
<dbReference type="Pfam" id="PF00096">
    <property type="entry name" value="zf-C2H2"/>
    <property type="match status" value="3"/>
</dbReference>
<dbReference type="PANTHER" id="PTHR24381">
    <property type="entry name" value="ZINC FINGER PROTEIN"/>
    <property type="match status" value="1"/>
</dbReference>
<accession>A0AAE1ZAS6</accession>
<feature type="domain" description="C2H2-type" evidence="7">
    <location>
        <begin position="312"/>
        <end position="339"/>
    </location>
</feature>
<keyword evidence="4" id="KW-0862">Zinc</keyword>
<keyword evidence="1" id="KW-0479">Metal-binding</keyword>
<feature type="compositionally biased region" description="Polar residues" evidence="6">
    <location>
        <begin position="485"/>
        <end position="498"/>
    </location>
</feature>
<dbReference type="SUPFAM" id="SSF57667">
    <property type="entry name" value="beta-beta-alpha zinc fingers"/>
    <property type="match status" value="2"/>
</dbReference>
<dbReference type="PANTHER" id="PTHR24381:SF445">
    <property type="entry name" value="GASTRULA ZINC FINGER PROTEIN XLCGF28.1-LIKE-RELATED"/>
    <property type="match status" value="1"/>
</dbReference>
<reference evidence="8" key="2">
    <citation type="journal article" date="2023" name="Infect Dis Poverty">
        <title>Chromosome-scale genome of the human blood fluke Schistosoma mekongi and its implications for public health.</title>
        <authorList>
            <person name="Zhou M."/>
            <person name="Xu L."/>
            <person name="Xu D."/>
            <person name="Chen W."/>
            <person name="Khan J."/>
            <person name="Hu Y."/>
            <person name="Huang H."/>
            <person name="Wei H."/>
            <person name="Zhang Y."/>
            <person name="Chusongsang P."/>
            <person name="Tanasarnprasert K."/>
            <person name="Hu X."/>
            <person name="Limpanont Y."/>
            <person name="Lv Z."/>
        </authorList>
    </citation>
    <scope>NUCLEOTIDE SEQUENCE</scope>
    <source>
        <strain evidence="8">LV_2022a</strain>
    </source>
</reference>
<evidence type="ECO:0000259" key="7">
    <source>
        <dbReference type="PROSITE" id="PS50157"/>
    </source>
</evidence>
<sequence length="498" mass="56916">MEKTTETFGESSQKSVPYIAEISKHEENQGFFTPSSSGYCESHIYHFTTKHTELESRMTPSYPSEHTTSESYKQIHPISSFEIEREKLPFHSRELEHPLISSQEFLEQESSLPSGSISFPSQPISPMEIRSMNLPVPFIKPEIYPLDTQRESHLHQQSPRHFFGSLTQRPLQRYYSFPERPVFEKSDIYRITHAKSAPSEEIYNLPVSKEYFEAFSIGQSSRTLSSETFTGYMPLLSTTSSFSNEPGPSTLMYKIFTPLTTTISTSSRRHSVTGESSEKRRYCCPELDCGKRFARPDELKRHHRIHTGTKPFMCKYCPRSFGRSDHLRTHTRSHTGERPYTCDSCGRKFARSDERTRHRKIHGCGLIKETQLGESSFSSKTTQLPCPHEQLAMYSHEQQLSTSVPFTSTQSSYLTSVIFQPSTYPLTPWQTTSIESNPNIPQFQDIPMETLSSLPCCQSTPVSSLSYLNITSPLPTNTPPEWKTYTITPQTHPVTTSD</sequence>
<dbReference type="EMBL" id="JALJAT010000004">
    <property type="protein sequence ID" value="KAK4470735.1"/>
    <property type="molecule type" value="Genomic_DNA"/>
</dbReference>
<feature type="region of interest" description="Disordered" evidence="6">
    <location>
        <begin position="478"/>
        <end position="498"/>
    </location>
</feature>
<dbReference type="GO" id="GO:0005634">
    <property type="term" value="C:nucleus"/>
    <property type="evidence" value="ECO:0007669"/>
    <property type="project" value="TreeGrafter"/>
</dbReference>
<protein>
    <recommendedName>
        <fullName evidence="7">C2H2-type domain-containing protein</fullName>
    </recommendedName>
</protein>